<evidence type="ECO:0000256" key="3">
    <source>
        <dbReference type="ARBA" id="ARBA00022737"/>
    </source>
</evidence>
<keyword evidence="6" id="KW-0067">ATP-binding</keyword>
<keyword evidence="3" id="KW-0677">Repeat</keyword>
<dbReference type="GO" id="GO:0043531">
    <property type="term" value="F:ADP binding"/>
    <property type="evidence" value="ECO:0007669"/>
    <property type="project" value="InterPro"/>
</dbReference>
<dbReference type="HOGENOM" id="CLU_000837_9_0_1"/>
<dbReference type="InterPro" id="IPR042197">
    <property type="entry name" value="Apaf_helical"/>
</dbReference>
<name>A0A0E0C934_9ORYZ</name>
<dbReference type="Proteomes" id="UP000008021">
    <property type="component" value="Chromosome 1"/>
</dbReference>
<dbReference type="Gene3D" id="1.10.10.10">
    <property type="entry name" value="Winged helix-like DNA-binding domain superfamily/Winged helix DNA-binding domain"/>
    <property type="match status" value="1"/>
</dbReference>
<dbReference type="GO" id="GO:0005524">
    <property type="term" value="F:ATP binding"/>
    <property type="evidence" value="ECO:0007669"/>
    <property type="project" value="UniProtKB-KW"/>
</dbReference>
<dbReference type="PRINTS" id="PR00364">
    <property type="entry name" value="DISEASERSIST"/>
</dbReference>
<keyword evidence="4" id="KW-0547">Nucleotide-binding</keyword>
<dbReference type="Gene3D" id="1.20.5.4130">
    <property type="match status" value="1"/>
</dbReference>
<dbReference type="Pfam" id="PF00931">
    <property type="entry name" value="NB-ARC"/>
    <property type="match status" value="1"/>
</dbReference>
<evidence type="ECO:0000256" key="6">
    <source>
        <dbReference type="ARBA" id="ARBA00022840"/>
    </source>
</evidence>
<dbReference type="eggNOG" id="KOG4658">
    <property type="taxonomic scope" value="Eukaryota"/>
</dbReference>
<dbReference type="EnsemblPlants" id="OMERI01G31360.1">
    <property type="protein sequence ID" value="OMERI01G31360.1"/>
    <property type="gene ID" value="OMERI01G31360"/>
</dbReference>
<organism evidence="9">
    <name type="scientific">Oryza meridionalis</name>
    <dbReference type="NCBI Taxonomy" id="40149"/>
    <lineage>
        <taxon>Eukaryota</taxon>
        <taxon>Viridiplantae</taxon>
        <taxon>Streptophyta</taxon>
        <taxon>Embryophyta</taxon>
        <taxon>Tracheophyta</taxon>
        <taxon>Spermatophyta</taxon>
        <taxon>Magnoliopsida</taxon>
        <taxon>Liliopsida</taxon>
        <taxon>Poales</taxon>
        <taxon>Poaceae</taxon>
        <taxon>BOP clade</taxon>
        <taxon>Oryzoideae</taxon>
        <taxon>Oryzeae</taxon>
        <taxon>Oryzinae</taxon>
        <taxon>Oryza</taxon>
    </lineage>
</organism>
<protein>
    <recommendedName>
        <fullName evidence="11">NB-ARC domain-containing protein</fullName>
    </recommendedName>
</protein>
<dbReference type="GO" id="GO:0006952">
    <property type="term" value="P:defense response"/>
    <property type="evidence" value="ECO:0007669"/>
    <property type="project" value="UniProtKB-KW"/>
</dbReference>
<dbReference type="InterPro" id="IPR027417">
    <property type="entry name" value="P-loop_NTPase"/>
</dbReference>
<feature type="domain" description="NB-ARC" evidence="7">
    <location>
        <begin position="209"/>
        <end position="354"/>
    </location>
</feature>
<dbReference type="InterPro" id="IPR002182">
    <property type="entry name" value="NB-ARC"/>
</dbReference>
<keyword evidence="2" id="KW-0433">Leucine-rich repeat</keyword>
<dbReference type="PANTHER" id="PTHR36766">
    <property type="entry name" value="PLANT BROAD-SPECTRUM MILDEW RESISTANCE PROTEIN RPW8"/>
    <property type="match status" value="1"/>
</dbReference>
<proteinExistence type="inferred from homology"/>
<evidence type="ECO:0000256" key="5">
    <source>
        <dbReference type="ARBA" id="ARBA00022821"/>
    </source>
</evidence>
<dbReference type="Gene3D" id="1.10.8.430">
    <property type="entry name" value="Helical domain of apoptotic protease-activating factors"/>
    <property type="match status" value="1"/>
</dbReference>
<evidence type="ECO:0000256" key="1">
    <source>
        <dbReference type="ARBA" id="ARBA00008894"/>
    </source>
</evidence>
<feature type="domain" description="Disease resistance N-terminal" evidence="8">
    <location>
        <begin position="18"/>
        <end position="105"/>
    </location>
</feature>
<accession>A0A0E0C934</accession>
<evidence type="ECO:0008006" key="11">
    <source>
        <dbReference type="Google" id="ProtNLM"/>
    </source>
</evidence>
<dbReference type="InterPro" id="IPR036388">
    <property type="entry name" value="WH-like_DNA-bd_sf"/>
</dbReference>
<dbReference type="SUPFAM" id="SSF52540">
    <property type="entry name" value="P-loop containing nucleoside triphosphate hydrolases"/>
    <property type="match status" value="1"/>
</dbReference>
<dbReference type="Gramene" id="OMERI01G31360.1">
    <property type="protein sequence ID" value="OMERI01G31360.1"/>
    <property type="gene ID" value="OMERI01G31360"/>
</dbReference>
<dbReference type="STRING" id="40149.A0A0E0C934"/>
<evidence type="ECO:0000313" key="9">
    <source>
        <dbReference type="EnsemblPlants" id="OMERI01G31360.1"/>
    </source>
</evidence>
<evidence type="ECO:0000313" key="10">
    <source>
        <dbReference type="Proteomes" id="UP000008021"/>
    </source>
</evidence>
<dbReference type="PANTHER" id="PTHR36766:SF55">
    <property type="entry name" value="OS11G0492900 PROTEIN"/>
    <property type="match status" value="1"/>
</dbReference>
<dbReference type="Pfam" id="PF18052">
    <property type="entry name" value="Rx_N"/>
    <property type="match status" value="1"/>
</dbReference>
<keyword evidence="5" id="KW-0611">Plant defense</keyword>
<evidence type="ECO:0000259" key="7">
    <source>
        <dbReference type="Pfam" id="PF00931"/>
    </source>
</evidence>
<dbReference type="AlphaFoldDB" id="A0A0E0C934"/>
<reference evidence="9" key="2">
    <citation type="submission" date="2018-05" db="EMBL/GenBank/DDBJ databases">
        <title>OmerRS3 (Oryza meridionalis Reference Sequence Version 3).</title>
        <authorList>
            <person name="Zhang J."/>
            <person name="Kudrna D."/>
            <person name="Lee S."/>
            <person name="Talag J."/>
            <person name="Welchert J."/>
            <person name="Wing R.A."/>
        </authorList>
    </citation>
    <scope>NUCLEOTIDE SEQUENCE [LARGE SCALE GENOMIC DNA]</scope>
    <source>
        <strain evidence="9">cv. OR44</strain>
    </source>
</reference>
<reference evidence="9" key="1">
    <citation type="submission" date="2015-04" db="UniProtKB">
        <authorList>
            <consortium name="EnsemblPlants"/>
        </authorList>
    </citation>
    <scope>IDENTIFICATION</scope>
</reference>
<keyword evidence="10" id="KW-1185">Reference proteome</keyword>
<dbReference type="InterPro" id="IPR041118">
    <property type="entry name" value="Rx_N"/>
</dbReference>
<evidence type="ECO:0000256" key="2">
    <source>
        <dbReference type="ARBA" id="ARBA00022614"/>
    </source>
</evidence>
<comment type="similarity">
    <text evidence="1">Belongs to the disease resistance NB-LRR family.</text>
</comment>
<dbReference type="Gene3D" id="3.40.50.300">
    <property type="entry name" value="P-loop containing nucleotide triphosphate hydrolases"/>
    <property type="match status" value="1"/>
</dbReference>
<evidence type="ECO:0000256" key="4">
    <source>
        <dbReference type="ARBA" id="ARBA00022741"/>
    </source>
</evidence>
<sequence length="536" mass="60187">MATLPIATSIGWVVCPIIKLIFEKVQSYTSTQYKWQSDLEDDLKKIESTLIKIQLVLGAAERSQMLDCNQEALLCQMKDSAYDADDVMDEFDYLILKANAQQKSKLSSLASSSLAIGKRLVGQDKFRSKLRRVLNSLIRVKECADMLIKVIGAENSNSYMPPQPLQWRVTSSISPGQIIIGRQNEQDDLVHRLLREADGPEPSRGLTISPTPSIITIVGSGGIGKTALAQLIYNDRRIVSGFDLRTWIYVSNIFNKVKITKEILKSIDRNSDITNFSFNMLQEDLKNKLTAKKFLLVLDDVWYDEKIGAKGSKILVTARTNIVSRILGCPAPFHLEGLKGEDSWNLFRICAFGAEDPGNYPELESIGECIVQKLNGSALVIKVVGAHLNANLNVEEWTRVMKSSSSNKEDIMQILRLSYECLPGHLQQCFTFCSLFPKGYSLEPDLLELQYGHTIRHVMHDLMNDLASHISRGEYSRIERDGNLAEISGTTRHLSIPVERVNELHGFHNLQRLRTLIVSERRQVSLLKTLSAGGCF</sequence>
<evidence type="ECO:0000259" key="8">
    <source>
        <dbReference type="Pfam" id="PF18052"/>
    </source>
</evidence>